<accession>W9XAH4</accession>
<dbReference type="AlphaFoldDB" id="W9XAH4"/>
<dbReference type="RefSeq" id="XP_007738686.1">
    <property type="nucleotide sequence ID" value="XM_007740496.1"/>
</dbReference>
<dbReference type="SUPFAM" id="SSF52113">
    <property type="entry name" value="BRCT domain"/>
    <property type="match status" value="1"/>
</dbReference>
<feature type="domain" description="BRCT" evidence="2">
    <location>
        <begin position="276"/>
        <end position="359"/>
    </location>
</feature>
<dbReference type="SMART" id="SM00292">
    <property type="entry name" value="BRCT"/>
    <property type="match status" value="1"/>
</dbReference>
<dbReference type="EMBL" id="AMGY01000011">
    <property type="protein sequence ID" value="EXJ77248.1"/>
    <property type="molecule type" value="Genomic_DNA"/>
</dbReference>
<dbReference type="OrthoDB" id="342264at2759"/>
<dbReference type="PROSITE" id="PS50172">
    <property type="entry name" value="BRCT"/>
    <property type="match status" value="1"/>
</dbReference>
<dbReference type="InterPro" id="IPR001357">
    <property type="entry name" value="BRCT_dom"/>
</dbReference>
<organism evidence="3 4">
    <name type="scientific">Capronia epimyces CBS 606.96</name>
    <dbReference type="NCBI Taxonomy" id="1182542"/>
    <lineage>
        <taxon>Eukaryota</taxon>
        <taxon>Fungi</taxon>
        <taxon>Dikarya</taxon>
        <taxon>Ascomycota</taxon>
        <taxon>Pezizomycotina</taxon>
        <taxon>Eurotiomycetes</taxon>
        <taxon>Chaetothyriomycetidae</taxon>
        <taxon>Chaetothyriales</taxon>
        <taxon>Herpotrichiellaceae</taxon>
        <taxon>Capronia</taxon>
    </lineage>
</organism>
<comment type="caution">
    <text evidence="3">The sequence shown here is derived from an EMBL/GenBank/DDBJ whole genome shotgun (WGS) entry which is preliminary data.</text>
</comment>
<evidence type="ECO:0000259" key="2">
    <source>
        <dbReference type="PROSITE" id="PS50172"/>
    </source>
</evidence>
<name>W9XAH4_9EURO</name>
<feature type="compositionally biased region" description="Polar residues" evidence="1">
    <location>
        <begin position="229"/>
        <end position="243"/>
    </location>
</feature>
<protein>
    <recommendedName>
        <fullName evidence="2">BRCT domain-containing protein</fullName>
    </recommendedName>
</protein>
<dbReference type="eggNOG" id="KOG2043">
    <property type="taxonomic scope" value="Eukaryota"/>
</dbReference>
<proteinExistence type="predicted"/>
<dbReference type="GeneID" id="19174486"/>
<feature type="region of interest" description="Disordered" evidence="1">
    <location>
        <begin position="29"/>
        <end position="169"/>
    </location>
</feature>
<dbReference type="Gene3D" id="3.40.50.10190">
    <property type="entry name" value="BRCT domain"/>
    <property type="match status" value="1"/>
</dbReference>
<sequence length="494" mass="53737">MRPPPLPLVTRFQVGELEEEDLKDSLHEKADTCLTVSPGQSTTSTFCPSPSPGKQRDQTNISTEGTGASEYLSSQPEDLPPTEEIIGVEDKEHIMQTEPESHSDEEPGREGPAPSIESVEELASTAKGPEGCHTSEQDADTAVEALSSAVSIPPTQDLPHGTTPSPSDWLTKKRKFVHNEETDLQVDNSYGQLRTAQRDVVGDTIEVWTRSRRKATMLAHKSPSPVAPTKTTSPATFSRSQTQDPDEMGSGRRGAQDKSPPQSTVGPPAREDVGRVPVVVFSNTNIQENKTIMRSFASLGGRVTTSINKATILVVGDGPLKKTGKLIMAVSIGLDVATEQWIVETVNKGQTQNIRQFLPKDPSREQQWGFNLGQAIDRGKRGLTHLLAGTTVFFTKQLKRELGSLDREISQIATILGAEAVKHRLPALKNKGQYKEKELLIIGAPQDPQGAHAGRLGQKLFSKDILTMGALRGEIDRESSESILEVPVKDEENN</sequence>
<feature type="region of interest" description="Disordered" evidence="1">
    <location>
        <begin position="215"/>
        <end position="271"/>
    </location>
</feature>
<dbReference type="STRING" id="1182542.W9XAH4"/>
<evidence type="ECO:0000313" key="4">
    <source>
        <dbReference type="Proteomes" id="UP000019478"/>
    </source>
</evidence>
<keyword evidence="4" id="KW-1185">Reference proteome</keyword>
<dbReference type="Pfam" id="PF00533">
    <property type="entry name" value="BRCT"/>
    <property type="match status" value="1"/>
</dbReference>
<dbReference type="HOGENOM" id="CLU_554317_0_0_1"/>
<gene>
    <name evidence="3" type="ORF">A1O3_10406</name>
</gene>
<dbReference type="InterPro" id="IPR036420">
    <property type="entry name" value="BRCT_dom_sf"/>
</dbReference>
<feature type="compositionally biased region" description="Polar residues" evidence="1">
    <location>
        <begin position="58"/>
        <end position="76"/>
    </location>
</feature>
<evidence type="ECO:0000313" key="3">
    <source>
        <dbReference type="EMBL" id="EXJ77248.1"/>
    </source>
</evidence>
<dbReference type="Proteomes" id="UP000019478">
    <property type="component" value="Unassembled WGS sequence"/>
</dbReference>
<reference evidence="3 4" key="1">
    <citation type="submission" date="2013-03" db="EMBL/GenBank/DDBJ databases">
        <title>The Genome Sequence of Capronia epimyces CBS 606.96.</title>
        <authorList>
            <consortium name="The Broad Institute Genomics Platform"/>
            <person name="Cuomo C."/>
            <person name="de Hoog S."/>
            <person name="Gorbushina A."/>
            <person name="Walker B."/>
            <person name="Young S.K."/>
            <person name="Zeng Q."/>
            <person name="Gargeya S."/>
            <person name="Fitzgerald M."/>
            <person name="Haas B."/>
            <person name="Abouelleil A."/>
            <person name="Allen A.W."/>
            <person name="Alvarado L."/>
            <person name="Arachchi H.M."/>
            <person name="Berlin A.M."/>
            <person name="Chapman S.B."/>
            <person name="Gainer-Dewar J."/>
            <person name="Goldberg J."/>
            <person name="Griggs A."/>
            <person name="Gujja S."/>
            <person name="Hansen M."/>
            <person name="Howarth C."/>
            <person name="Imamovic A."/>
            <person name="Ireland A."/>
            <person name="Larimer J."/>
            <person name="McCowan C."/>
            <person name="Murphy C."/>
            <person name="Pearson M."/>
            <person name="Poon T.W."/>
            <person name="Priest M."/>
            <person name="Roberts A."/>
            <person name="Saif S."/>
            <person name="Shea T."/>
            <person name="Sisk P."/>
            <person name="Sykes S."/>
            <person name="Wortman J."/>
            <person name="Nusbaum C."/>
            <person name="Birren B."/>
        </authorList>
    </citation>
    <scope>NUCLEOTIDE SEQUENCE [LARGE SCALE GENOMIC DNA]</scope>
    <source>
        <strain evidence="3 4">CBS 606.96</strain>
    </source>
</reference>
<feature type="compositionally biased region" description="Basic and acidic residues" evidence="1">
    <location>
        <begin position="88"/>
        <end position="109"/>
    </location>
</feature>
<evidence type="ECO:0000256" key="1">
    <source>
        <dbReference type="SAM" id="MobiDB-lite"/>
    </source>
</evidence>